<keyword evidence="2" id="KW-1185">Reference proteome</keyword>
<comment type="caution">
    <text evidence="1">The sequence shown here is derived from an EMBL/GenBank/DDBJ whole genome shotgun (WGS) entry which is preliminary data.</text>
</comment>
<organism evidence="1 2">
    <name type="scientific">Paramarasmius palmivorus</name>
    <dbReference type="NCBI Taxonomy" id="297713"/>
    <lineage>
        <taxon>Eukaryota</taxon>
        <taxon>Fungi</taxon>
        <taxon>Dikarya</taxon>
        <taxon>Basidiomycota</taxon>
        <taxon>Agaricomycotina</taxon>
        <taxon>Agaricomycetes</taxon>
        <taxon>Agaricomycetidae</taxon>
        <taxon>Agaricales</taxon>
        <taxon>Marasmiineae</taxon>
        <taxon>Marasmiaceae</taxon>
        <taxon>Paramarasmius</taxon>
    </lineage>
</organism>
<accession>A0AAW0B9F7</accession>
<gene>
    <name evidence="1" type="ORF">VNI00_016819</name>
</gene>
<proteinExistence type="predicted"/>
<sequence length="305" mass="34353">MPKAPAFTPKEPIEKLPLAVRKDVRDKYENEKEGFEKTISELLGTPFKLNLNPNEIWAYSTDSNGSAGGILAGYVNGFIYNLKRFVEKFGDEGKTHFNDAVSESELRVGVNPLGDKADYIDCAVKDGVFWILFKHDSLGCNQDYIYDAMLAAIEAVARDGLSLRAKRDIDESWEEKIDDLKEEIATITAIPDIVLDPNFEENFKALKAAQKADDRWQETFGRATFDYFESLKSQLERQGFKGDDMLQEGLQEGMPAKKFVLRILPKIGKSYNEIVIEDGTGYLQTTPENWWVNVSDAGEGLVNLL</sequence>
<protein>
    <submittedName>
        <fullName evidence="1">Uncharacterized protein</fullName>
    </submittedName>
</protein>
<evidence type="ECO:0000313" key="1">
    <source>
        <dbReference type="EMBL" id="KAK7022929.1"/>
    </source>
</evidence>
<reference evidence="1 2" key="1">
    <citation type="submission" date="2024-01" db="EMBL/GenBank/DDBJ databases">
        <title>A draft genome for a cacao thread blight-causing isolate of Paramarasmius palmivorus.</title>
        <authorList>
            <person name="Baruah I.K."/>
            <person name="Bukari Y."/>
            <person name="Amoako-Attah I."/>
            <person name="Meinhardt L.W."/>
            <person name="Bailey B.A."/>
            <person name="Cohen S.P."/>
        </authorList>
    </citation>
    <scope>NUCLEOTIDE SEQUENCE [LARGE SCALE GENOMIC DNA]</scope>
    <source>
        <strain evidence="1 2">GH-12</strain>
    </source>
</reference>
<evidence type="ECO:0000313" key="2">
    <source>
        <dbReference type="Proteomes" id="UP001383192"/>
    </source>
</evidence>
<dbReference type="Proteomes" id="UP001383192">
    <property type="component" value="Unassembled WGS sequence"/>
</dbReference>
<dbReference type="EMBL" id="JAYKXP010000142">
    <property type="protein sequence ID" value="KAK7022929.1"/>
    <property type="molecule type" value="Genomic_DNA"/>
</dbReference>
<dbReference type="AlphaFoldDB" id="A0AAW0B9F7"/>
<name>A0AAW0B9F7_9AGAR</name>